<sequence length="76" mass="8459">MTIDWQDLFDGPWHAMAAVGGVLLAVALWALFAERRRTKRNDLDRVGCMPWTMIYVLCFFLACVLLGGAVRTALGS</sequence>
<proteinExistence type="predicted"/>
<dbReference type="Proteomes" id="UP001595683">
    <property type="component" value="Unassembled WGS sequence"/>
</dbReference>
<keyword evidence="1" id="KW-1133">Transmembrane helix</keyword>
<comment type="caution">
    <text evidence="2">The sequence shown here is derived from an EMBL/GenBank/DDBJ whole genome shotgun (WGS) entry which is preliminary data.</text>
</comment>
<dbReference type="EMBL" id="JBHRYE010000011">
    <property type="protein sequence ID" value="MFC3671059.1"/>
    <property type="molecule type" value="Genomic_DNA"/>
</dbReference>
<reference evidence="3" key="1">
    <citation type="journal article" date="2019" name="Int. J. Syst. Evol. Microbiol.">
        <title>The Global Catalogue of Microorganisms (GCM) 10K type strain sequencing project: providing services to taxonomists for standard genome sequencing and annotation.</title>
        <authorList>
            <consortium name="The Broad Institute Genomics Platform"/>
            <consortium name="The Broad Institute Genome Sequencing Center for Infectious Disease"/>
            <person name="Wu L."/>
            <person name="Ma J."/>
        </authorList>
    </citation>
    <scope>NUCLEOTIDE SEQUENCE [LARGE SCALE GENOMIC DNA]</scope>
    <source>
        <strain evidence="3">KCTC 42224</strain>
    </source>
</reference>
<feature type="transmembrane region" description="Helical" evidence="1">
    <location>
        <begin position="12"/>
        <end position="32"/>
    </location>
</feature>
<accession>A0ABV7V1P2</accession>
<evidence type="ECO:0000313" key="3">
    <source>
        <dbReference type="Proteomes" id="UP001595683"/>
    </source>
</evidence>
<evidence type="ECO:0000256" key="1">
    <source>
        <dbReference type="SAM" id="Phobius"/>
    </source>
</evidence>
<gene>
    <name evidence="2" type="ORF">ACFOOT_06450</name>
</gene>
<organism evidence="2 3">
    <name type="scientific">Novosphingobium pokkalii</name>
    <dbReference type="NCBI Taxonomy" id="1770194"/>
    <lineage>
        <taxon>Bacteria</taxon>
        <taxon>Pseudomonadati</taxon>
        <taxon>Pseudomonadota</taxon>
        <taxon>Alphaproteobacteria</taxon>
        <taxon>Sphingomonadales</taxon>
        <taxon>Sphingomonadaceae</taxon>
        <taxon>Novosphingobium</taxon>
    </lineage>
</organism>
<dbReference type="RefSeq" id="WP_191322357.1">
    <property type="nucleotide sequence ID" value="NZ_BMZP01000001.1"/>
</dbReference>
<feature type="transmembrane region" description="Helical" evidence="1">
    <location>
        <begin position="53"/>
        <end position="74"/>
    </location>
</feature>
<name>A0ABV7V1P2_9SPHN</name>
<keyword evidence="1" id="KW-0812">Transmembrane</keyword>
<evidence type="ECO:0000313" key="2">
    <source>
        <dbReference type="EMBL" id="MFC3671059.1"/>
    </source>
</evidence>
<protein>
    <submittedName>
        <fullName evidence="2">Uncharacterized protein</fullName>
    </submittedName>
</protein>
<keyword evidence="3" id="KW-1185">Reference proteome</keyword>
<keyword evidence="1" id="KW-0472">Membrane</keyword>